<evidence type="ECO:0000256" key="8">
    <source>
        <dbReference type="NCBIfam" id="TIGR00484"/>
    </source>
</evidence>
<dbReference type="AlphaFoldDB" id="A0A132N2E9"/>
<dbReference type="InterPro" id="IPR005517">
    <property type="entry name" value="Transl_elong_EFG/EF2_IV"/>
</dbReference>
<keyword evidence="2 7" id="KW-0547">Nucleotide-binding</keyword>
<comment type="function">
    <text evidence="6 7">Catalyzes the GTP-dependent ribosomal translocation step during translation elongation. During this step, the ribosome changes from the pre-translocational (PRE) to the post-translocational (POST) state as the newly formed A-site-bound peptidyl-tRNA and P-site-bound deacylated tRNA move to the P and E sites, respectively. Catalyzes the coordinated movement of the two tRNA molecules, the mRNA and conformational changes in the ribosome.</text>
</comment>
<keyword evidence="13" id="KW-1185">Reference proteome</keyword>
<dbReference type="GO" id="GO:0003924">
    <property type="term" value="F:GTPase activity"/>
    <property type="evidence" value="ECO:0007669"/>
    <property type="project" value="InterPro"/>
</dbReference>
<dbReference type="GO" id="GO:0003746">
    <property type="term" value="F:translation elongation factor activity"/>
    <property type="evidence" value="ECO:0007669"/>
    <property type="project" value="UniProtKB-UniRule"/>
</dbReference>
<dbReference type="CDD" id="cd01886">
    <property type="entry name" value="EF-G"/>
    <property type="match status" value="1"/>
</dbReference>
<reference evidence="14" key="1">
    <citation type="submission" date="2015-02" db="EMBL/GenBank/DDBJ databases">
        <title>Physiological reanalysis, assessment of diazotrophy, and genome sequences of multiple isolates of Streptomyces thermoautotrophicus.</title>
        <authorList>
            <person name="MacKellar D.C."/>
            <person name="Lieber L."/>
            <person name="Norman J."/>
            <person name="Bolger A."/>
            <person name="Tobin C."/>
            <person name="Murray J.W."/>
            <person name="Friesen M."/>
            <person name="Prell J."/>
        </authorList>
    </citation>
    <scope>NUCLEOTIDE SEQUENCE [LARGE SCALE GENOMIC DNA]</scope>
    <source>
        <strain evidence="14">UBT1</strain>
    </source>
</reference>
<evidence type="ECO:0000313" key="15">
    <source>
        <dbReference type="Proteomes" id="UP000070659"/>
    </source>
</evidence>
<feature type="binding site" evidence="7">
    <location>
        <begin position="84"/>
        <end position="88"/>
    </location>
    <ligand>
        <name>GTP</name>
        <dbReference type="ChEBI" id="CHEBI:37565"/>
    </ligand>
</feature>
<dbReference type="FunFam" id="3.30.230.10:FF:000003">
    <property type="entry name" value="Elongation factor G"/>
    <property type="match status" value="1"/>
</dbReference>
<comment type="similarity">
    <text evidence="1 7">Belongs to the TRAFAC class translation factor GTPase superfamily. Classic translation factor GTPase family. EF-G/EF-2 subfamily.</text>
</comment>
<accession>A0A132N2E9</accession>
<dbReference type="Pfam" id="PF14492">
    <property type="entry name" value="EFG_III"/>
    <property type="match status" value="1"/>
</dbReference>
<keyword evidence="3 7" id="KW-0251">Elongation factor</keyword>
<dbReference type="InterPro" id="IPR000640">
    <property type="entry name" value="EFG_V-like"/>
</dbReference>
<dbReference type="PANTHER" id="PTHR43261:SF1">
    <property type="entry name" value="RIBOSOME-RELEASING FACTOR 2, MITOCHONDRIAL"/>
    <property type="match status" value="1"/>
</dbReference>
<evidence type="ECO:0000256" key="4">
    <source>
        <dbReference type="ARBA" id="ARBA00022917"/>
    </source>
</evidence>
<dbReference type="SMART" id="SM00889">
    <property type="entry name" value="EFG_IV"/>
    <property type="match status" value="1"/>
</dbReference>
<dbReference type="InterPro" id="IPR005225">
    <property type="entry name" value="Small_GTP-bd"/>
</dbReference>
<keyword evidence="7" id="KW-0963">Cytoplasm</keyword>
<dbReference type="Pfam" id="PF00009">
    <property type="entry name" value="GTP_EFTU"/>
    <property type="match status" value="1"/>
</dbReference>
<dbReference type="SMART" id="SM00838">
    <property type="entry name" value="EFG_C"/>
    <property type="match status" value="1"/>
</dbReference>
<dbReference type="NCBIfam" id="NF009381">
    <property type="entry name" value="PRK12740.1-5"/>
    <property type="match status" value="1"/>
</dbReference>
<proteinExistence type="inferred from homology"/>
<evidence type="ECO:0000259" key="9">
    <source>
        <dbReference type="PROSITE" id="PS51722"/>
    </source>
</evidence>
<dbReference type="CDD" id="cd03713">
    <property type="entry name" value="EFG_mtEFG_C"/>
    <property type="match status" value="1"/>
</dbReference>
<evidence type="ECO:0000256" key="3">
    <source>
        <dbReference type="ARBA" id="ARBA00022768"/>
    </source>
</evidence>
<dbReference type="NCBIfam" id="TIGR00231">
    <property type="entry name" value="small_GTP"/>
    <property type="match status" value="1"/>
</dbReference>
<dbReference type="InterPro" id="IPR041095">
    <property type="entry name" value="EFG_II"/>
</dbReference>
<dbReference type="EMBL" id="LAXD01000001">
    <property type="protein sequence ID" value="KWX02712.1"/>
    <property type="molecule type" value="Genomic_DNA"/>
</dbReference>
<dbReference type="GO" id="GO:0005737">
    <property type="term" value="C:cytoplasm"/>
    <property type="evidence" value="ECO:0007669"/>
    <property type="project" value="UniProtKB-SubCell"/>
</dbReference>
<keyword evidence="5 7" id="KW-0342">GTP-binding</keyword>
<dbReference type="Gene3D" id="3.30.230.10">
    <property type="match status" value="1"/>
</dbReference>
<dbReference type="Proteomes" id="UP000070598">
    <property type="component" value="Unassembled WGS sequence"/>
</dbReference>
<dbReference type="InterPro" id="IPR047872">
    <property type="entry name" value="EFG_IV"/>
</dbReference>
<feature type="domain" description="Tr-type G" evidence="9">
    <location>
        <begin position="11"/>
        <end position="286"/>
    </location>
</feature>
<dbReference type="SUPFAM" id="SSF52540">
    <property type="entry name" value="P-loop containing nucleoside triphosphate hydrolases"/>
    <property type="match status" value="1"/>
</dbReference>
<dbReference type="GO" id="GO:0032790">
    <property type="term" value="P:ribosome disassembly"/>
    <property type="evidence" value="ECO:0007669"/>
    <property type="project" value="TreeGrafter"/>
</dbReference>
<evidence type="ECO:0000313" key="10">
    <source>
        <dbReference type="EMBL" id="KWX02712.1"/>
    </source>
</evidence>
<evidence type="ECO:0000256" key="2">
    <source>
        <dbReference type="ARBA" id="ARBA00022741"/>
    </source>
</evidence>
<reference evidence="10" key="3">
    <citation type="submission" date="2015-04" db="EMBL/GenBank/DDBJ databases">
        <title>Physiological reanalysis, assessment of diazotrophy, and genome sequences of multiple isolates of Streptomyces thermoautotrophicus.</title>
        <authorList>
            <person name="MacKellar D.C."/>
            <person name="Lieber L."/>
            <person name="Norman J."/>
            <person name="Bolger A."/>
            <person name="Tobin C."/>
            <person name="Murray J.W."/>
            <person name="Woodward J."/>
            <person name="Friesen M."/>
            <person name="Prell J."/>
        </authorList>
    </citation>
    <scope>NUCLEOTIDE SEQUENCE [LARGE SCALE GENOMIC DNA]</scope>
    <source>
        <strain evidence="10">H1</strain>
    </source>
</reference>
<sequence>MATDLTAVDLAKVRNIGIMAHIDAGKTTTTERILYYTGINYKIGEVHEGAATMDWMEQEQERGITITSAATTCQWDGYTINIIDTPGHVDFTVEVERSLRVLDGAVAVFDGVAGVEPQSETVWRQADRYRVPRICFVNKMDRVGAEFHRCVEMIQNRLNATPLPVQIPVGAEADFKGVIDLIAQKALIWQGDDKGEKYDVLDIPATHAEAAREWRDRLIETLAEADDEIMELYLEGEEPSEEQIIQAIRRATIALKLTPVLCGSAFKNKGVQPMLDAVVRYLPSPLDIGNVEGHAVGNEDEILEREPDPKAPLSALAFKIMSDPHLGKLTYVRVYSGTLTPGAQVLNSTKGRKERIGKVYRMHANKREEISLASAGQIVAVMGLKDTTTGDTLCGPEAPIILESMNFPAPVISVAIEPKSKADQDKLATAIQRLAEEDPTFQVRTDEETGQTVISGMGELHLEVLVDRMKREFKVEANIGKPQVAYRETIRKKVEKVEYTHKKQTGGAGQFARVVIDIEPTGGGDGGYEFVNNITGGRIPKEYIPAVDAGCQEAMEFGVLAGYPLVDVKVTLQDGAYHEVDSSEMAFKIAGSMAFKEAARRADPVLLEPMMAVEVTTPEDYMGEVIGDLNSRRGQIQAMEERAGARVVKALVPLSEMFGYVGDLRSKTQGRASYTMQFHSYAEVPKNVADEIIKKARGE</sequence>
<dbReference type="PROSITE" id="PS00301">
    <property type="entry name" value="G_TR_1"/>
    <property type="match status" value="1"/>
</dbReference>
<dbReference type="Proteomes" id="UP000070659">
    <property type="component" value="Unassembled WGS sequence"/>
</dbReference>
<dbReference type="Pfam" id="PF00679">
    <property type="entry name" value="EFG_C"/>
    <property type="match status" value="1"/>
</dbReference>
<dbReference type="InterPro" id="IPR000795">
    <property type="entry name" value="T_Tr_GTP-bd_dom"/>
</dbReference>
<dbReference type="RefSeq" id="WP_066889907.1">
    <property type="nucleotide sequence ID" value="NZ_CP171739.1"/>
</dbReference>
<evidence type="ECO:0000313" key="14">
    <source>
        <dbReference type="Proteomes" id="UP000070598"/>
    </source>
</evidence>
<dbReference type="Pfam" id="PF03764">
    <property type="entry name" value="EFG_IV"/>
    <property type="match status" value="1"/>
</dbReference>
<dbReference type="InterPro" id="IPR009000">
    <property type="entry name" value="Transl_B-barrel_sf"/>
</dbReference>
<reference evidence="11 15" key="2">
    <citation type="submission" date="2015-02" db="EMBL/GenBank/DDBJ databases">
        <title>Physiological reanalysis, assessment of diazotrophy, and genome sequences of multiple isolates of Streptomyces thermoautotrophicus.</title>
        <authorList>
            <person name="MacKellar D.C."/>
            <person name="Lieber L."/>
            <person name="Norman J."/>
            <person name="Bolger A."/>
            <person name="Tobin C."/>
            <person name="Murray J.W."/>
            <person name="Prell J."/>
        </authorList>
    </citation>
    <scope>NUCLEOTIDE SEQUENCE [LARGE SCALE GENOMIC DNA]</scope>
    <source>
        <strain evidence="11 15">UBT1</strain>
    </source>
</reference>
<dbReference type="FunFam" id="2.40.30.10:FF:000006">
    <property type="entry name" value="Elongation factor G"/>
    <property type="match status" value="1"/>
</dbReference>
<dbReference type="GO" id="GO:0005525">
    <property type="term" value="F:GTP binding"/>
    <property type="evidence" value="ECO:0007669"/>
    <property type="project" value="UniProtKB-UniRule"/>
</dbReference>
<evidence type="ECO:0000256" key="1">
    <source>
        <dbReference type="ARBA" id="ARBA00005870"/>
    </source>
</evidence>
<dbReference type="SUPFAM" id="SSF50447">
    <property type="entry name" value="Translation proteins"/>
    <property type="match status" value="1"/>
</dbReference>
<dbReference type="SUPFAM" id="SSF54211">
    <property type="entry name" value="Ribosomal protein S5 domain 2-like"/>
    <property type="match status" value="1"/>
</dbReference>
<evidence type="ECO:0000313" key="11">
    <source>
        <dbReference type="EMBL" id="KWX03762.1"/>
    </source>
</evidence>
<reference evidence="13" key="4">
    <citation type="submission" date="2015-04" db="EMBL/GenBank/DDBJ databases">
        <title>Physiological reanalysis, assessment of diazotrophy, and genome sequences of multiple isolates of Streptomyces thermoautotrophicus.</title>
        <authorList>
            <person name="MacKellar D.C."/>
            <person name="Lieber L."/>
            <person name="Norman J."/>
            <person name="Bolger A."/>
            <person name="Tobin C."/>
            <person name="Murray J.W."/>
            <person name="Chang R."/>
            <person name="Ford T."/>
            <person name="Nguyen P.Q."/>
            <person name="Woodward J."/>
            <person name="Permingeat H."/>
            <person name="Joshi N.S."/>
            <person name="Silver P.A."/>
            <person name="Usadel B."/>
            <person name="Rutherford A.W."/>
            <person name="Friesen M."/>
            <person name="Prell J."/>
        </authorList>
    </citation>
    <scope>NUCLEOTIDE SEQUENCE [LARGE SCALE GENOMIC DNA]</scope>
    <source>
        <strain evidence="13">H1</strain>
    </source>
</reference>
<dbReference type="HAMAP" id="MF_00054_B">
    <property type="entry name" value="EF_G_EF_2_B"/>
    <property type="match status" value="1"/>
</dbReference>
<dbReference type="InterPro" id="IPR009022">
    <property type="entry name" value="EFG_III"/>
</dbReference>
<dbReference type="SUPFAM" id="SSF54980">
    <property type="entry name" value="EF-G C-terminal domain-like"/>
    <property type="match status" value="2"/>
</dbReference>
<protein>
    <recommendedName>
        <fullName evidence="7 8">Elongation factor G</fullName>
        <shortName evidence="7">EF-G</shortName>
    </recommendedName>
</protein>
<dbReference type="Gene3D" id="2.40.30.10">
    <property type="entry name" value="Translation factors"/>
    <property type="match status" value="1"/>
</dbReference>
<dbReference type="FunFam" id="3.30.70.870:FF:000001">
    <property type="entry name" value="Elongation factor G"/>
    <property type="match status" value="1"/>
</dbReference>
<dbReference type="PATRIC" id="fig|1469144.10.peg.4029"/>
<dbReference type="CDD" id="cd16262">
    <property type="entry name" value="EFG_III"/>
    <property type="match status" value="1"/>
</dbReference>
<dbReference type="CDD" id="cd04088">
    <property type="entry name" value="EFG_mtEFG_II"/>
    <property type="match status" value="1"/>
</dbReference>
<dbReference type="Pfam" id="PF22042">
    <property type="entry name" value="EF-G_D2"/>
    <property type="match status" value="1"/>
</dbReference>
<dbReference type="InterPro" id="IPR035649">
    <property type="entry name" value="EFG_V"/>
</dbReference>
<dbReference type="Gene3D" id="3.30.70.870">
    <property type="entry name" value="Elongation Factor G (Translational Gtpase), domain 3"/>
    <property type="match status" value="1"/>
</dbReference>
<dbReference type="InterPro" id="IPR035647">
    <property type="entry name" value="EFG_III/V"/>
</dbReference>
<dbReference type="PANTHER" id="PTHR43261">
    <property type="entry name" value="TRANSLATION ELONGATION FACTOR G-RELATED"/>
    <property type="match status" value="1"/>
</dbReference>
<dbReference type="PRINTS" id="PR00315">
    <property type="entry name" value="ELONGATNFCT"/>
</dbReference>
<dbReference type="FunFam" id="3.30.70.240:FF:000001">
    <property type="entry name" value="Elongation factor G"/>
    <property type="match status" value="1"/>
</dbReference>
<dbReference type="STRING" id="1469144.LI90_3755"/>
<dbReference type="EMBL" id="JYIK01001105">
    <property type="protein sequence ID" value="KWX06377.1"/>
    <property type="molecule type" value="Genomic_DNA"/>
</dbReference>
<dbReference type="InterPro" id="IPR014721">
    <property type="entry name" value="Ribsml_uS5_D2-typ_fold_subgr"/>
</dbReference>
<evidence type="ECO:0000313" key="13">
    <source>
        <dbReference type="Proteomes" id="UP000070188"/>
    </source>
</evidence>
<name>A0A132N2E9_9ACTN</name>
<dbReference type="EMBL" id="JYIJ01000017">
    <property type="protein sequence ID" value="KWX03762.1"/>
    <property type="molecule type" value="Genomic_DNA"/>
</dbReference>
<feature type="binding site" evidence="7">
    <location>
        <begin position="138"/>
        <end position="141"/>
    </location>
    <ligand>
        <name>GTP</name>
        <dbReference type="ChEBI" id="CHEBI:37565"/>
    </ligand>
</feature>
<dbReference type="CDD" id="cd01434">
    <property type="entry name" value="EFG_mtEFG1_IV"/>
    <property type="match status" value="1"/>
</dbReference>
<evidence type="ECO:0000256" key="5">
    <source>
        <dbReference type="ARBA" id="ARBA00023134"/>
    </source>
</evidence>
<dbReference type="Gene3D" id="3.30.70.240">
    <property type="match status" value="1"/>
</dbReference>
<dbReference type="InterPro" id="IPR053905">
    <property type="entry name" value="EF-G-like_DII"/>
</dbReference>
<comment type="caution">
    <text evidence="11">The sequence shown here is derived from an EMBL/GenBank/DDBJ whole genome shotgun (WGS) entry which is preliminary data.</text>
</comment>
<evidence type="ECO:0000256" key="6">
    <source>
        <dbReference type="ARBA" id="ARBA00024731"/>
    </source>
</evidence>
<dbReference type="Gene3D" id="3.40.50.300">
    <property type="entry name" value="P-loop containing nucleotide triphosphate hydrolases"/>
    <property type="match status" value="1"/>
</dbReference>
<keyword evidence="4 7" id="KW-0648">Protein biosynthesis</keyword>
<gene>
    <name evidence="7 11" type="primary">fusA</name>
    <name evidence="10" type="ORF">LI90_3755</name>
    <name evidence="11" type="ORF">TH66_13280</name>
    <name evidence="12" type="ORF">TR74_22250</name>
</gene>
<dbReference type="NCBIfam" id="TIGR00484">
    <property type="entry name" value="EF-G"/>
    <property type="match status" value="1"/>
</dbReference>
<dbReference type="InterPro" id="IPR004540">
    <property type="entry name" value="Transl_elong_EFG/EF2"/>
</dbReference>
<dbReference type="NCBIfam" id="NF009379">
    <property type="entry name" value="PRK12740.1-3"/>
    <property type="match status" value="1"/>
</dbReference>
<dbReference type="OrthoDB" id="9801472at2"/>
<comment type="subcellular location">
    <subcellularLocation>
        <location evidence="7">Cytoplasm</location>
    </subcellularLocation>
</comment>
<dbReference type="FunFam" id="3.40.50.300:FF:000029">
    <property type="entry name" value="Elongation factor G"/>
    <property type="match status" value="1"/>
</dbReference>
<dbReference type="InterPro" id="IPR027417">
    <property type="entry name" value="P-loop_NTPase"/>
</dbReference>
<evidence type="ECO:0000313" key="12">
    <source>
        <dbReference type="EMBL" id="KWX06377.1"/>
    </source>
</evidence>
<organism evidence="11 15">
    <name type="scientific">Carbonactinospora thermoautotrophica</name>
    <dbReference type="NCBI Taxonomy" id="1469144"/>
    <lineage>
        <taxon>Bacteria</taxon>
        <taxon>Bacillati</taxon>
        <taxon>Actinomycetota</taxon>
        <taxon>Actinomycetes</taxon>
        <taxon>Kitasatosporales</taxon>
        <taxon>Carbonactinosporaceae</taxon>
        <taxon>Carbonactinospora</taxon>
    </lineage>
</organism>
<dbReference type="PROSITE" id="PS51722">
    <property type="entry name" value="G_TR_2"/>
    <property type="match status" value="1"/>
</dbReference>
<feature type="binding site" evidence="7">
    <location>
        <begin position="20"/>
        <end position="27"/>
    </location>
    <ligand>
        <name>GTP</name>
        <dbReference type="ChEBI" id="CHEBI:37565"/>
    </ligand>
</feature>
<dbReference type="InterPro" id="IPR020568">
    <property type="entry name" value="Ribosomal_Su5_D2-typ_SF"/>
</dbReference>
<dbReference type="Proteomes" id="UP000070188">
    <property type="component" value="Unassembled WGS sequence"/>
</dbReference>
<evidence type="ECO:0000256" key="7">
    <source>
        <dbReference type="HAMAP-Rule" id="MF_00054"/>
    </source>
</evidence>
<dbReference type="InterPro" id="IPR031157">
    <property type="entry name" value="G_TR_CS"/>
</dbReference>